<proteinExistence type="predicted"/>
<gene>
    <name evidence="1" type="ORF">OIU79_012062</name>
</gene>
<protein>
    <submittedName>
        <fullName evidence="1">Uncharacterized protein</fullName>
    </submittedName>
</protein>
<reference evidence="1" key="2">
    <citation type="journal article" date="2023" name="Int. J. Mol. Sci.">
        <title>De Novo Assembly and Annotation of 11 Diverse Shrub Willow (Salix) Genomes Reveals Novel Gene Organization in Sex-Linked Regions.</title>
        <authorList>
            <person name="Hyden B."/>
            <person name="Feng K."/>
            <person name="Yates T.B."/>
            <person name="Jawdy S."/>
            <person name="Cereghino C."/>
            <person name="Smart L.B."/>
            <person name="Muchero W."/>
        </authorList>
    </citation>
    <scope>NUCLEOTIDE SEQUENCE</scope>
    <source>
        <tissue evidence="1">Shoot tip</tissue>
    </source>
</reference>
<evidence type="ECO:0000313" key="2">
    <source>
        <dbReference type="Proteomes" id="UP001151532"/>
    </source>
</evidence>
<name>A0A9Q0T2L7_SALPP</name>
<dbReference type="EMBL" id="JAPFFK010000017">
    <property type="protein sequence ID" value="KAJ6698687.1"/>
    <property type="molecule type" value="Genomic_DNA"/>
</dbReference>
<sequence>MCEYKLLLNPPCVQNSPYPLSLTLSKNPDGKAWLSSAWLLSSAGKFRTRKNGKPVSSKPRASSFIWSWFKNDSLPNEQKITDLAGN</sequence>
<organism evidence="1 2">
    <name type="scientific">Salix purpurea</name>
    <name type="common">Purple osier willow</name>
    <dbReference type="NCBI Taxonomy" id="77065"/>
    <lineage>
        <taxon>Eukaryota</taxon>
        <taxon>Viridiplantae</taxon>
        <taxon>Streptophyta</taxon>
        <taxon>Embryophyta</taxon>
        <taxon>Tracheophyta</taxon>
        <taxon>Spermatophyta</taxon>
        <taxon>Magnoliopsida</taxon>
        <taxon>eudicotyledons</taxon>
        <taxon>Gunneridae</taxon>
        <taxon>Pentapetalae</taxon>
        <taxon>rosids</taxon>
        <taxon>fabids</taxon>
        <taxon>Malpighiales</taxon>
        <taxon>Salicaceae</taxon>
        <taxon>Saliceae</taxon>
        <taxon>Salix</taxon>
    </lineage>
</organism>
<evidence type="ECO:0000313" key="1">
    <source>
        <dbReference type="EMBL" id="KAJ6698687.1"/>
    </source>
</evidence>
<keyword evidence="2" id="KW-1185">Reference proteome</keyword>
<dbReference type="Proteomes" id="UP001151532">
    <property type="component" value="Chromosome 6"/>
</dbReference>
<reference evidence="1" key="1">
    <citation type="submission" date="2022-11" db="EMBL/GenBank/DDBJ databases">
        <authorList>
            <person name="Hyden B.L."/>
            <person name="Feng K."/>
            <person name="Yates T."/>
            <person name="Jawdy S."/>
            <person name="Smart L.B."/>
            <person name="Muchero W."/>
        </authorList>
    </citation>
    <scope>NUCLEOTIDE SEQUENCE</scope>
    <source>
        <tissue evidence="1">Shoot tip</tissue>
    </source>
</reference>
<accession>A0A9Q0T2L7</accession>
<comment type="caution">
    <text evidence="1">The sequence shown here is derived from an EMBL/GenBank/DDBJ whole genome shotgun (WGS) entry which is preliminary data.</text>
</comment>
<dbReference type="AlphaFoldDB" id="A0A9Q0T2L7"/>